<sequence>MSLRDAPLLCTGESRGPPRTRSKRVGIQSTAGALQNTTRAEAGGAGRDPRARPSSAVPHPRRRRRRPRVAGRPEPTVTWFANGRLLEGVVDASTPKVIVSRLDVSRVTRDHLNTTYRCQASNTRLIDPKHHDVQLDLRLKPLSVHLFPRPHQLPADEEARFECVTRGSRPQAVVTWWKTRRGGQEEHHFGAPHVSTEGGRVSVSEGRRAALSRTDYEHVSRPRRRRPNLVQGGQVAW</sequence>
<gene>
    <name evidence="4" type="ORF">ONE63_006744</name>
</gene>
<dbReference type="AlphaFoldDB" id="A0AAV7XTD2"/>
<feature type="region of interest" description="Disordered" evidence="2">
    <location>
        <begin position="1"/>
        <end position="71"/>
    </location>
</feature>
<feature type="compositionally biased region" description="Polar residues" evidence="2">
    <location>
        <begin position="27"/>
        <end position="39"/>
    </location>
</feature>
<dbReference type="SUPFAM" id="SSF48726">
    <property type="entry name" value="Immunoglobulin"/>
    <property type="match status" value="2"/>
</dbReference>
<protein>
    <recommendedName>
        <fullName evidence="3">CD80-like immunoglobulin C2-set domain-containing protein</fullName>
    </recommendedName>
</protein>
<dbReference type="InterPro" id="IPR036179">
    <property type="entry name" value="Ig-like_dom_sf"/>
</dbReference>
<dbReference type="Gene3D" id="2.60.40.10">
    <property type="entry name" value="Immunoglobulins"/>
    <property type="match status" value="2"/>
</dbReference>
<dbReference type="Pfam" id="PF13927">
    <property type="entry name" value="Ig_3"/>
    <property type="match status" value="1"/>
</dbReference>
<evidence type="ECO:0000256" key="1">
    <source>
        <dbReference type="ARBA" id="ARBA00023157"/>
    </source>
</evidence>
<dbReference type="Pfam" id="PF08205">
    <property type="entry name" value="C2-set_2"/>
    <property type="match status" value="1"/>
</dbReference>
<proteinExistence type="predicted"/>
<feature type="region of interest" description="Disordered" evidence="2">
    <location>
        <begin position="184"/>
        <end position="237"/>
    </location>
</feature>
<comment type="caution">
    <text evidence="4">The sequence shown here is derived from an EMBL/GenBank/DDBJ whole genome shotgun (WGS) entry which is preliminary data.</text>
</comment>
<reference evidence="4" key="1">
    <citation type="submission" date="2022-12" db="EMBL/GenBank/DDBJ databases">
        <title>Chromosome-level genome assembly of the bean flower thrips Megalurothrips usitatus.</title>
        <authorList>
            <person name="Ma L."/>
            <person name="Liu Q."/>
            <person name="Li H."/>
            <person name="Cai W."/>
        </authorList>
    </citation>
    <scope>NUCLEOTIDE SEQUENCE</scope>
    <source>
        <strain evidence="4">Cailab_2022a</strain>
    </source>
</reference>
<evidence type="ECO:0000313" key="4">
    <source>
        <dbReference type="EMBL" id="KAJ1528323.1"/>
    </source>
</evidence>
<dbReference type="Proteomes" id="UP001075354">
    <property type="component" value="Chromosome 4"/>
</dbReference>
<dbReference type="InterPro" id="IPR013783">
    <property type="entry name" value="Ig-like_fold"/>
</dbReference>
<dbReference type="EMBL" id="JAPTSV010000004">
    <property type="protein sequence ID" value="KAJ1528323.1"/>
    <property type="molecule type" value="Genomic_DNA"/>
</dbReference>
<evidence type="ECO:0000313" key="5">
    <source>
        <dbReference type="Proteomes" id="UP001075354"/>
    </source>
</evidence>
<dbReference type="InterPro" id="IPR013162">
    <property type="entry name" value="CD80_C2-set"/>
</dbReference>
<dbReference type="CDD" id="cd00096">
    <property type="entry name" value="Ig"/>
    <property type="match status" value="1"/>
</dbReference>
<feature type="compositionally biased region" description="Basic residues" evidence="2">
    <location>
        <begin position="59"/>
        <end position="69"/>
    </location>
</feature>
<accession>A0AAV7XTD2</accession>
<feature type="domain" description="CD80-like immunoglobulin C2-set" evidence="3">
    <location>
        <begin position="151"/>
        <end position="183"/>
    </location>
</feature>
<dbReference type="PANTHER" id="PTHR23278:SF19">
    <property type="entry name" value="OBSCURIN"/>
    <property type="match status" value="1"/>
</dbReference>
<organism evidence="4 5">
    <name type="scientific">Megalurothrips usitatus</name>
    <name type="common">bean blossom thrips</name>
    <dbReference type="NCBI Taxonomy" id="439358"/>
    <lineage>
        <taxon>Eukaryota</taxon>
        <taxon>Metazoa</taxon>
        <taxon>Ecdysozoa</taxon>
        <taxon>Arthropoda</taxon>
        <taxon>Hexapoda</taxon>
        <taxon>Insecta</taxon>
        <taxon>Pterygota</taxon>
        <taxon>Neoptera</taxon>
        <taxon>Paraneoptera</taxon>
        <taxon>Thysanoptera</taxon>
        <taxon>Terebrantia</taxon>
        <taxon>Thripoidea</taxon>
        <taxon>Thripidae</taxon>
        <taxon>Megalurothrips</taxon>
    </lineage>
</organism>
<evidence type="ECO:0000259" key="3">
    <source>
        <dbReference type="Pfam" id="PF08205"/>
    </source>
</evidence>
<keyword evidence="5" id="KW-1185">Reference proteome</keyword>
<keyword evidence="1" id="KW-1015">Disulfide bond</keyword>
<dbReference type="PANTHER" id="PTHR23278">
    <property type="entry name" value="SIDESTEP PROTEIN"/>
    <property type="match status" value="1"/>
</dbReference>
<evidence type="ECO:0000256" key="2">
    <source>
        <dbReference type="SAM" id="MobiDB-lite"/>
    </source>
</evidence>
<name>A0AAV7XTD2_9NEOP</name>